<dbReference type="PROSITE" id="PS51918">
    <property type="entry name" value="RADICAL_SAM"/>
    <property type="match status" value="1"/>
</dbReference>
<sequence>METVKFYTLGCKVNQYDTQNIREQFIGARFKELDNNKPADIYIINTCTVTHRADAKSLSLIRRAKGENPKAKIVVTGCLAELDVGKIRKIDGASLILKNKDKKNILKYLLPLNLRTGELANWRTINGISYFKAHTRAFLKIQDGCNNSCSYCKVPLVRGRSQSKPLDEVIREAENLVRNDFREIVLCGICLGAYGGDLKPPVSLVEVIDKLENIEGILRIRLSSIEANDVSDRLIDKIAGSQKLCPHLHIPIQSGDDDILRKMHRSYKRDDYINLIKRIKKKIPSIAITTDCLVGFPGENEENFLNTVRLIKETLPLKTHIFPYSRRDGTCAASEFKEEISHIVVKERLTRMREVAEECASRYKRRFLNTDMLVLIEGKSKLRTNLWEGYTDNYIKVLVESGLNLKNKLIRVHLDSINGVYILAYLEHL</sequence>
<evidence type="ECO:0000256" key="4">
    <source>
        <dbReference type="ARBA" id="ARBA00022679"/>
    </source>
</evidence>
<dbReference type="PANTHER" id="PTHR43020:SF2">
    <property type="entry name" value="MITOCHONDRIAL TRNA METHYLTHIOTRANSFERASE CDK5RAP1"/>
    <property type="match status" value="1"/>
</dbReference>
<dbReference type="Proteomes" id="UP000231292">
    <property type="component" value="Unassembled WGS sequence"/>
</dbReference>
<evidence type="ECO:0000256" key="1">
    <source>
        <dbReference type="ARBA" id="ARBA00001966"/>
    </source>
</evidence>
<evidence type="ECO:0000256" key="2">
    <source>
        <dbReference type="ARBA" id="ARBA00022485"/>
    </source>
</evidence>
<evidence type="ECO:0000259" key="10">
    <source>
        <dbReference type="PROSITE" id="PS51918"/>
    </source>
</evidence>
<dbReference type="GO" id="GO:0035597">
    <property type="term" value="F:tRNA-2-methylthio-N(6)-dimethylallyladenosine(37) synthase activity"/>
    <property type="evidence" value="ECO:0007669"/>
    <property type="project" value="TreeGrafter"/>
</dbReference>
<keyword evidence="4 11" id="KW-0808">Transferase</keyword>
<dbReference type="EMBL" id="PCRK01000162">
    <property type="protein sequence ID" value="PIP18803.1"/>
    <property type="molecule type" value="Genomic_DNA"/>
</dbReference>
<dbReference type="NCBIfam" id="TIGR01579">
    <property type="entry name" value="MiaB-like-C"/>
    <property type="match status" value="1"/>
</dbReference>
<feature type="domain" description="MTTase N-terminal" evidence="9">
    <location>
        <begin position="2"/>
        <end position="114"/>
    </location>
</feature>
<evidence type="ECO:0000256" key="7">
    <source>
        <dbReference type="ARBA" id="ARBA00023004"/>
    </source>
</evidence>
<comment type="caution">
    <text evidence="11">The sequence shown here is derived from an EMBL/GenBank/DDBJ whole genome shotgun (WGS) entry which is preliminary data.</text>
</comment>
<evidence type="ECO:0000313" key="11">
    <source>
        <dbReference type="EMBL" id="PIP18803.1"/>
    </source>
</evidence>
<evidence type="ECO:0000313" key="12">
    <source>
        <dbReference type="Proteomes" id="UP000231292"/>
    </source>
</evidence>
<dbReference type="InterPro" id="IPR007197">
    <property type="entry name" value="rSAM"/>
</dbReference>
<dbReference type="Gene3D" id="3.80.30.20">
    <property type="entry name" value="tm_1862 like domain"/>
    <property type="match status" value="1"/>
</dbReference>
<accession>A0A2G9YJA4</accession>
<gene>
    <name evidence="11" type="ORF">COX41_06300</name>
</gene>
<proteinExistence type="predicted"/>
<dbReference type="SFLD" id="SFLDG01061">
    <property type="entry name" value="methylthiotransferase"/>
    <property type="match status" value="1"/>
</dbReference>
<dbReference type="CDD" id="cd01335">
    <property type="entry name" value="Radical_SAM"/>
    <property type="match status" value="1"/>
</dbReference>
<dbReference type="PROSITE" id="PS51449">
    <property type="entry name" value="MTTASE_N"/>
    <property type="match status" value="1"/>
</dbReference>
<evidence type="ECO:0000256" key="8">
    <source>
        <dbReference type="ARBA" id="ARBA00023014"/>
    </source>
</evidence>
<dbReference type="InterPro" id="IPR005839">
    <property type="entry name" value="Methylthiotransferase"/>
</dbReference>
<evidence type="ECO:0000256" key="3">
    <source>
        <dbReference type="ARBA" id="ARBA00022490"/>
    </source>
</evidence>
<evidence type="ECO:0000256" key="5">
    <source>
        <dbReference type="ARBA" id="ARBA00022691"/>
    </source>
</evidence>
<keyword evidence="6" id="KW-0479">Metal-binding</keyword>
<reference evidence="11 12" key="1">
    <citation type="submission" date="2017-09" db="EMBL/GenBank/DDBJ databases">
        <title>Depth-based differentiation of microbial function through sediment-hosted aquifers and enrichment of novel symbionts in the deep terrestrial subsurface.</title>
        <authorList>
            <person name="Probst A.J."/>
            <person name="Ladd B."/>
            <person name="Jarett J.K."/>
            <person name="Geller-Mcgrath D.E."/>
            <person name="Sieber C.M."/>
            <person name="Emerson J.B."/>
            <person name="Anantharaman K."/>
            <person name="Thomas B.C."/>
            <person name="Malmstrom R."/>
            <person name="Stieglmeier M."/>
            <person name="Klingl A."/>
            <person name="Woyke T."/>
            <person name="Ryan C.M."/>
            <person name="Banfield J.F."/>
        </authorList>
    </citation>
    <scope>NUCLEOTIDE SEQUENCE [LARGE SCALE GENOMIC DNA]</scope>
    <source>
        <strain evidence="11">CG23_combo_of_CG06-09_8_20_14_all_41_10</strain>
    </source>
</reference>
<dbReference type="InterPro" id="IPR020612">
    <property type="entry name" value="Methylthiotransferase_CS"/>
</dbReference>
<keyword evidence="7" id="KW-0408">Iron</keyword>
<dbReference type="InterPro" id="IPR006638">
    <property type="entry name" value="Elp3/MiaA/NifB-like_rSAM"/>
</dbReference>
<dbReference type="FunFam" id="3.80.30.20:FF:000001">
    <property type="entry name" value="tRNA-2-methylthio-N(6)-dimethylallyladenosine synthase 2"/>
    <property type="match status" value="1"/>
</dbReference>
<dbReference type="AlphaFoldDB" id="A0A2G9YJA4"/>
<dbReference type="InterPro" id="IPR013848">
    <property type="entry name" value="Methylthiotransferase_N"/>
</dbReference>
<organism evidence="11 12">
    <name type="scientific">Candidatus Sherwoodlollariibacterium unditelluris</name>
    <dbReference type="NCBI Taxonomy" id="1974757"/>
    <lineage>
        <taxon>Bacteria</taxon>
        <taxon>Pseudomonadati</taxon>
        <taxon>Candidatus Omnitrophota</taxon>
        <taxon>Candidatus Sherwoodlollariibacterium</taxon>
    </lineage>
</organism>
<dbReference type="GO" id="GO:0005829">
    <property type="term" value="C:cytosol"/>
    <property type="evidence" value="ECO:0007669"/>
    <property type="project" value="TreeGrafter"/>
</dbReference>
<dbReference type="NCBIfam" id="TIGR00089">
    <property type="entry name" value="MiaB/RimO family radical SAM methylthiotransferase"/>
    <property type="match status" value="1"/>
</dbReference>
<dbReference type="GO" id="GO:0051539">
    <property type="term" value="F:4 iron, 4 sulfur cluster binding"/>
    <property type="evidence" value="ECO:0007669"/>
    <property type="project" value="UniProtKB-KW"/>
</dbReference>
<dbReference type="InterPro" id="IPR058240">
    <property type="entry name" value="rSAM_sf"/>
</dbReference>
<keyword evidence="2" id="KW-0004">4Fe-4S</keyword>
<dbReference type="SFLD" id="SFLDS00029">
    <property type="entry name" value="Radical_SAM"/>
    <property type="match status" value="1"/>
</dbReference>
<dbReference type="PANTHER" id="PTHR43020">
    <property type="entry name" value="CDK5 REGULATORY SUBUNIT-ASSOCIATED PROTEIN 1"/>
    <property type="match status" value="1"/>
</dbReference>
<evidence type="ECO:0000259" key="9">
    <source>
        <dbReference type="PROSITE" id="PS51449"/>
    </source>
</evidence>
<dbReference type="GO" id="GO:0046872">
    <property type="term" value="F:metal ion binding"/>
    <property type="evidence" value="ECO:0007669"/>
    <property type="project" value="UniProtKB-KW"/>
</dbReference>
<dbReference type="InterPro" id="IPR023404">
    <property type="entry name" value="rSAM_horseshoe"/>
</dbReference>
<name>A0A2G9YJA4_9BACT</name>
<dbReference type="Gene3D" id="3.40.50.12160">
    <property type="entry name" value="Methylthiotransferase, N-terminal domain"/>
    <property type="match status" value="1"/>
</dbReference>
<protein>
    <submittedName>
        <fullName evidence="11">tRNA (N(6)-L-threonylcarbamoyladenosine(37)-C(2))-methylthiotransferase MtaB</fullName>
    </submittedName>
</protein>
<keyword evidence="8" id="KW-0411">Iron-sulfur</keyword>
<dbReference type="SUPFAM" id="SSF102114">
    <property type="entry name" value="Radical SAM enzymes"/>
    <property type="match status" value="1"/>
</dbReference>
<dbReference type="SFLD" id="SFLDG01082">
    <property type="entry name" value="B12-binding_domain_containing"/>
    <property type="match status" value="1"/>
</dbReference>
<dbReference type="InterPro" id="IPR038135">
    <property type="entry name" value="Methylthiotransferase_N_sf"/>
</dbReference>
<evidence type="ECO:0000256" key="6">
    <source>
        <dbReference type="ARBA" id="ARBA00022723"/>
    </source>
</evidence>
<dbReference type="Pfam" id="PF04055">
    <property type="entry name" value="Radical_SAM"/>
    <property type="match status" value="1"/>
</dbReference>
<dbReference type="Pfam" id="PF00919">
    <property type="entry name" value="UPF0004"/>
    <property type="match status" value="1"/>
</dbReference>
<dbReference type="SMART" id="SM00729">
    <property type="entry name" value="Elp3"/>
    <property type="match status" value="1"/>
</dbReference>
<dbReference type="PROSITE" id="PS01278">
    <property type="entry name" value="MTTASE_RADICAL"/>
    <property type="match status" value="1"/>
</dbReference>
<keyword evidence="3" id="KW-0963">Cytoplasm</keyword>
<comment type="cofactor">
    <cofactor evidence="1">
        <name>[4Fe-4S] cluster</name>
        <dbReference type="ChEBI" id="CHEBI:49883"/>
    </cofactor>
</comment>
<keyword evidence="5" id="KW-0949">S-adenosyl-L-methionine</keyword>
<dbReference type="InterPro" id="IPR006467">
    <property type="entry name" value="MiaB-like_bact"/>
</dbReference>
<feature type="domain" description="Radical SAM core" evidence="10">
    <location>
        <begin position="131"/>
        <end position="362"/>
    </location>
</feature>